<keyword evidence="2" id="KW-1185">Reference proteome</keyword>
<evidence type="ECO:0000313" key="1">
    <source>
        <dbReference type="EMBL" id="PHH62436.1"/>
    </source>
</evidence>
<reference evidence="1 2" key="1">
    <citation type="submission" date="2017-06" db="EMBL/GenBank/DDBJ databases">
        <title>Ant-infecting Ophiocordyceps genomes reveal a high diversity of potential behavioral manipulation genes and a possible major role for enterotoxins.</title>
        <authorList>
            <person name="De Bekker C."/>
            <person name="Evans H.C."/>
            <person name="Brachmann A."/>
            <person name="Hughes D.P."/>
        </authorList>
    </citation>
    <scope>NUCLEOTIDE SEQUENCE [LARGE SCALE GENOMIC DNA]</scope>
    <source>
        <strain evidence="1 2">Map64</strain>
    </source>
</reference>
<protein>
    <submittedName>
        <fullName evidence="1">Uncharacterized protein</fullName>
    </submittedName>
</protein>
<dbReference type="OrthoDB" id="412402at2759"/>
<accession>A0A2C5Y430</accession>
<name>A0A2C5Y430_9HYPO</name>
<gene>
    <name evidence="1" type="ORF">CDD81_7155</name>
</gene>
<dbReference type="EMBL" id="NJET01000072">
    <property type="protein sequence ID" value="PHH62436.1"/>
    <property type="molecule type" value="Genomic_DNA"/>
</dbReference>
<dbReference type="AlphaFoldDB" id="A0A2C5Y430"/>
<evidence type="ECO:0000313" key="2">
    <source>
        <dbReference type="Proteomes" id="UP000226192"/>
    </source>
</evidence>
<dbReference type="Proteomes" id="UP000226192">
    <property type="component" value="Unassembled WGS sequence"/>
</dbReference>
<comment type="caution">
    <text evidence="1">The sequence shown here is derived from an EMBL/GenBank/DDBJ whole genome shotgun (WGS) entry which is preliminary data.</text>
</comment>
<dbReference type="PANTHER" id="PTHR36847">
    <property type="entry name" value="AMIDOLIGASE ENZYME"/>
    <property type="match status" value="1"/>
</dbReference>
<sequence>MRDADFAFLERTGTLDYAFEMEFLVAQQRPHRQYAESESQKLQWSCPPNQADPANPIIDQCGAVLHEMGQKVKLIRGTDEDEIRKNWWTTPSMRDSWVVRPSAEAVPRPGCSPDEYEWVGISLRSPLYSEHELRKKDAVAKHAISALRSAIKIHVNSTCRFTVYLQPHGGVFKTKQLKKVAVMVWLLEHDFLISLNGPKPHPDAIFRSSALAYEGTPYASAKLKAQAERWIPRCDDRVESHLKEIWKCEDGRDLMKMLRGHYGARLAFHIDAYQHVGHDSTTNESFMVAFQYTSWHPYPRFDDSELFLRFVVDICHCMDNDKATFCRLVTDYYNAIKTDSIWAHKEGQMYLLKVLGFDADFANVWTDILEELGTDGELDPSCIDRQPPLVGFE</sequence>
<dbReference type="PANTHER" id="PTHR36847:SF1">
    <property type="entry name" value="AMIDOLIGASE ENZYME"/>
    <property type="match status" value="1"/>
</dbReference>
<organism evidence="1 2">
    <name type="scientific">Ophiocordyceps australis</name>
    <dbReference type="NCBI Taxonomy" id="1399860"/>
    <lineage>
        <taxon>Eukaryota</taxon>
        <taxon>Fungi</taxon>
        <taxon>Dikarya</taxon>
        <taxon>Ascomycota</taxon>
        <taxon>Pezizomycotina</taxon>
        <taxon>Sordariomycetes</taxon>
        <taxon>Hypocreomycetidae</taxon>
        <taxon>Hypocreales</taxon>
        <taxon>Ophiocordycipitaceae</taxon>
        <taxon>Ophiocordyceps</taxon>
    </lineage>
</organism>
<proteinExistence type="predicted"/>